<evidence type="ECO:0008006" key="4">
    <source>
        <dbReference type="Google" id="ProtNLM"/>
    </source>
</evidence>
<reference evidence="2" key="1">
    <citation type="journal article" date="2023" name="Mol. Phylogenet. Evol.">
        <title>Genome-scale phylogeny and comparative genomics of the fungal order Sordariales.</title>
        <authorList>
            <person name="Hensen N."/>
            <person name="Bonometti L."/>
            <person name="Westerberg I."/>
            <person name="Brannstrom I.O."/>
            <person name="Guillou S."/>
            <person name="Cros-Aarteil S."/>
            <person name="Calhoun S."/>
            <person name="Haridas S."/>
            <person name="Kuo A."/>
            <person name="Mondo S."/>
            <person name="Pangilinan J."/>
            <person name="Riley R."/>
            <person name="LaButti K."/>
            <person name="Andreopoulos B."/>
            <person name="Lipzen A."/>
            <person name="Chen C."/>
            <person name="Yan M."/>
            <person name="Daum C."/>
            <person name="Ng V."/>
            <person name="Clum A."/>
            <person name="Steindorff A."/>
            <person name="Ohm R.A."/>
            <person name="Martin F."/>
            <person name="Silar P."/>
            <person name="Natvig D.O."/>
            <person name="Lalanne C."/>
            <person name="Gautier V."/>
            <person name="Ament-Velasquez S.L."/>
            <person name="Kruys A."/>
            <person name="Hutchinson M.I."/>
            <person name="Powell A.J."/>
            <person name="Barry K."/>
            <person name="Miller A.N."/>
            <person name="Grigoriev I.V."/>
            <person name="Debuchy R."/>
            <person name="Gladieux P."/>
            <person name="Hiltunen Thoren M."/>
            <person name="Johannesson H."/>
        </authorList>
    </citation>
    <scope>NUCLEOTIDE SEQUENCE</scope>
    <source>
        <strain evidence="2">PSN309</strain>
    </source>
</reference>
<dbReference type="EMBL" id="MU864357">
    <property type="protein sequence ID" value="KAK4191904.1"/>
    <property type="molecule type" value="Genomic_DNA"/>
</dbReference>
<evidence type="ECO:0000256" key="1">
    <source>
        <dbReference type="SAM" id="SignalP"/>
    </source>
</evidence>
<reference evidence="2" key="2">
    <citation type="submission" date="2023-05" db="EMBL/GenBank/DDBJ databases">
        <authorList>
            <consortium name="Lawrence Berkeley National Laboratory"/>
            <person name="Steindorff A."/>
            <person name="Hensen N."/>
            <person name="Bonometti L."/>
            <person name="Westerberg I."/>
            <person name="Brannstrom I.O."/>
            <person name="Guillou S."/>
            <person name="Cros-Aarteil S."/>
            <person name="Calhoun S."/>
            <person name="Haridas S."/>
            <person name="Kuo A."/>
            <person name="Mondo S."/>
            <person name="Pangilinan J."/>
            <person name="Riley R."/>
            <person name="Labutti K."/>
            <person name="Andreopoulos B."/>
            <person name="Lipzen A."/>
            <person name="Chen C."/>
            <person name="Yanf M."/>
            <person name="Daum C."/>
            <person name="Ng V."/>
            <person name="Clum A."/>
            <person name="Ohm R."/>
            <person name="Martin F."/>
            <person name="Silar P."/>
            <person name="Natvig D."/>
            <person name="Lalanne C."/>
            <person name="Gautier V."/>
            <person name="Ament-Velasquez S.L."/>
            <person name="Kruys A."/>
            <person name="Hutchinson M.I."/>
            <person name="Powell A.J."/>
            <person name="Barry K."/>
            <person name="Miller A.N."/>
            <person name="Grigoriev I.V."/>
            <person name="Debuchy R."/>
            <person name="Gladieux P."/>
            <person name="Thoren M.H."/>
            <person name="Johannesson H."/>
        </authorList>
    </citation>
    <scope>NUCLEOTIDE SEQUENCE</scope>
    <source>
        <strain evidence="2">PSN309</strain>
    </source>
</reference>
<feature type="chain" id="PRO_5042969167" description="Secreted protein" evidence="1">
    <location>
        <begin position="27"/>
        <end position="110"/>
    </location>
</feature>
<evidence type="ECO:0000313" key="2">
    <source>
        <dbReference type="EMBL" id="KAK4191904.1"/>
    </source>
</evidence>
<evidence type="ECO:0000313" key="3">
    <source>
        <dbReference type="Proteomes" id="UP001302126"/>
    </source>
</evidence>
<sequence>MHDCARSFRVFCQLLFFLRHLTTWEAFFGRNQEHTHNTHKRERNPVACCGHGDTKTNPCLLPGIATEQPDLNPVSNRIPSVPTGKKDHLLLLLLIRLSYVRAYGGVPNMA</sequence>
<proteinExistence type="predicted"/>
<dbReference type="Proteomes" id="UP001302126">
    <property type="component" value="Unassembled WGS sequence"/>
</dbReference>
<dbReference type="AlphaFoldDB" id="A0AAN7AM91"/>
<keyword evidence="3" id="KW-1185">Reference proteome</keyword>
<comment type="caution">
    <text evidence="2">The sequence shown here is derived from an EMBL/GenBank/DDBJ whole genome shotgun (WGS) entry which is preliminary data.</text>
</comment>
<accession>A0AAN7AM91</accession>
<organism evidence="2 3">
    <name type="scientific">Podospora australis</name>
    <dbReference type="NCBI Taxonomy" id="1536484"/>
    <lineage>
        <taxon>Eukaryota</taxon>
        <taxon>Fungi</taxon>
        <taxon>Dikarya</taxon>
        <taxon>Ascomycota</taxon>
        <taxon>Pezizomycotina</taxon>
        <taxon>Sordariomycetes</taxon>
        <taxon>Sordariomycetidae</taxon>
        <taxon>Sordariales</taxon>
        <taxon>Podosporaceae</taxon>
        <taxon>Podospora</taxon>
    </lineage>
</organism>
<gene>
    <name evidence="2" type="ORF">QBC35DRAFT_486302</name>
</gene>
<name>A0AAN7AM91_9PEZI</name>
<keyword evidence="1" id="KW-0732">Signal</keyword>
<feature type="signal peptide" evidence="1">
    <location>
        <begin position="1"/>
        <end position="26"/>
    </location>
</feature>
<protein>
    <recommendedName>
        <fullName evidence="4">Secreted protein</fullName>
    </recommendedName>
</protein>